<dbReference type="InterPro" id="IPR000374">
    <property type="entry name" value="PC_trans"/>
</dbReference>
<evidence type="ECO:0000256" key="6">
    <source>
        <dbReference type="ARBA" id="ARBA00012487"/>
    </source>
</evidence>
<comment type="catalytic activity">
    <reaction evidence="1 18">
        <text>a 1,2-diacyl-sn-glycero-3-phosphate + CTP + H(+) = a CDP-1,2-diacyl-sn-glycerol + diphosphate</text>
        <dbReference type="Rhea" id="RHEA:16229"/>
        <dbReference type="ChEBI" id="CHEBI:15378"/>
        <dbReference type="ChEBI" id="CHEBI:33019"/>
        <dbReference type="ChEBI" id="CHEBI:37563"/>
        <dbReference type="ChEBI" id="CHEBI:58332"/>
        <dbReference type="ChEBI" id="CHEBI:58608"/>
        <dbReference type="EC" id="2.7.7.41"/>
    </reaction>
</comment>
<comment type="pathway">
    <text evidence="4">Lipid metabolism.</text>
</comment>
<evidence type="ECO:0000256" key="7">
    <source>
        <dbReference type="ARBA" id="ARBA00019373"/>
    </source>
</evidence>
<keyword evidence="21" id="KW-1185">Reference proteome</keyword>
<dbReference type="EMBL" id="SODV01000001">
    <property type="protein sequence ID" value="TDW99975.1"/>
    <property type="molecule type" value="Genomic_DNA"/>
</dbReference>
<keyword evidence="13 19" id="KW-1133">Transmembrane helix</keyword>
<accession>A0A4R8DQB8</accession>
<dbReference type="OrthoDB" id="9799199at2"/>
<dbReference type="GO" id="GO:0004605">
    <property type="term" value="F:phosphatidate cytidylyltransferase activity"/>
    <property type="evidence" value="ECO:0007669"/>
    <property type="project" value="UniProtKB-EC"/>
</dbReference>
<feature type="transmembrane region" description="Helical" evidence="19">
    <location>
        <begin position="34"/>
        <end position="53"/>
    </location>
</feature>
<feature type="transmembrane region" description="Helical" evidence="19">
    <location>
        <begin position="239"/>
        <end position="257"/>
    </location>
</feature>
<evidence type="ECO:0000256" key="19">
    <source>
        <dbReference type="SAM" id="Phobius"/>
    </source>
</evidence>
<feature type="transmembrane region" description="Helical" evidence="19">
    <location>
        <begin position="94"/>
        <end position="116"/>
    </location>
</feature>
<evidence type="ECO:0000256" key="18">
    <source>
        <dbReference type="RuleBase" id="RU003938"/>
    </source>
</evidence>
<evidence type="ECO:0000256" key="15">
    <source>
        <dbReference type="ARBA" id="ARBA00023136"/>
    </source>
</evidence>
<dbReference type="GO" id="GO:0016024">
    <property type="term" value="P:CDP-diacylglycerol biosynthetic process"/>
    <property type="evidence" value="ECO:0007669"/>
    <property type="project" value="UniProtKB-UniPathway"/>
</dbReference>
<evidence type="ECO:0000256" key="4">
    <source>
        <dbReference type="ARBA" id="ARBA00005189"/>
    </source>
</evidence>
<dbReference type="UniPathway" id="UPA00557">
    <property type="reaction ID" value="UER00614"/>
</dbReference>
<dbReference type="Pfam" id="PF01148">
    <property type="entry name" value="CTP_transf_1"/>
    <property type="match status" value="1"/>
</dbReference>
<evidence type="ECO:0000256" key="8">
    <source>
        <dbReference type="ARBA" id="ARBA00022475"/>
    </source>
</evidence>
<comment type="pathway">
    <text evidence="3 18">Phospholipid metabolism; CDP-diacylglycerol biosynthesis; CDP-diacylglycerol from sn-glycerol 3-phosphate: step 3/3.</text>
</comment>
<proteinExistence type="inferred from homology"/>
<keyword evidence="10 18" id="KW-0808">Transferase</keyword>
<dbReference type="PANTHER" id="PTHR46382:SF1">
    <property type="entry name" value="PHOSPHATIDATE CYTIDYLYLTRANSFERASE"/>
    <property type="match status" value="1"/>
</dbReference>
<keyword evidence="15 19" id="KW-0472">Membrane</keyword>
<comment type="similarity">
    <text evidence="5 18">Belongs to the CDS family.</text>
</comment>
<protein>
    <recommendedName>
        <fullName evidence="7 18">Phosphatidate cytidylyltransferase</fullName>
        <ecNumber evidence="6 18">2.7.7.41</ecNumber>
    </recommendedName>
</protein>
<evidence type="ECO:0000256" key="17">
    <source>
        <dbReference type="ARBA" id="ARBA00023264"/>
    </source>
</evidence>
<feature type="transmembrane region" description="Helical" evidence="19">
    <location>
        <begin position="65"/>
        <end position="82"/>
    </location>
</feature>
<name>A0A4R8DQB8_9BACT</name>
<evidence type="ECO:0000256" key="16">
    <source>
        <dbReference type="ARBA" id="ARBA00023209"/>
    </source>
</evidence>
<keyword evidence="12 18" id="KW-0548">Nucleotidyltransferase</keyword>
<feature type="transmembrane region" description="Helical" evidence="19">
    <location>
        <begin position="12"/>
        <end position="28"/>
    </location>
</feature>
<organism evidence="20 21">
    <name type="scientific">Dinghuibacter silviterrae</name>
    <dbReference type="NCBI Taxonomy" id="1539049"/>
    <lineage>
        <taxon>Bacteria</taxon>
        <taxon>Pseudomonadati</taxon>
        <taxon>Bacteroidota</taxon>
        <taxon>Chitinophagia</taxon>
        <taxon>Chitinophagales</taxon>
        <taxon>Chitinophagaceae</taxon>
        <taxon>Dinghuibacter</taxon>
    </lineage>
</organism>
<dbReference type="AlphaFoldDB" id="A0A4R8DQB8"/>
<comment type="subcellular location">
    <subcellularLocation>
        <location evidence="2">Cell membrane</location>
        <topology evidence="2">Multi-pass membrane protein</topology>
    </subcellularLocation>
</comment>
<evidence type="ECO:0000313" key="20">
    <source>
        <dbReference type="EMBL" id="TDW99975.1"/>
    </source>
</evidence>
<evidence type="ECO:0000256" key="5">
    <source>
        <dbReference type="ARBA" id="ARBA00010185"/>
    </source>
</evidence>
<dbReference type="PANTHER" id="PTHR46382">
    <property type="entry name" value="PHOSPHATIDATE CYTIDYLYLTRANSFERASE"/>
    <property type="match status" value="1"/>
</dbReference>
<feature type="transmembrane region" description="Helical" evidence="19">
    <location>
        <begin position="125"/>
        <end position="149"/>
    </location>
</feature>
<evidence type="ECO:0000256" key="13">
    <source>
        <dbReference type="ARBA" id="ARBA00022989"/>
    </source>
</evidence>
<evidence type="ECO:0000256" key="10">
    <source>
        <dbReference type="ARBA" id="ARBA00022679"/>
    </source>
</evidence>
<evidence type="ECO:0000256" key="14">
    <source>
        <dbReference type="ARBA" id="ARBA00023098"/>
    </source>
</evidence>
<dbReference type="PROSITE" id="PS01315">
    <property type="entry name" value="CDS"/>
    <property type="match status" value="1"/>
</dbReference>
<dbReference type="GO" id="GO:0005886">
    <property type="term" value="C:plasma membrane"/>
    <property type="evidence" value="ECO:0007669"/>
    <property type="project" value="UniProtKB-SubCell"/>
</dbReference>
<reference evidence="20 21" key="1">
    <citation type="submission" date="2019-03" db="EMBL/GenBank/DDBJ databases">
        <title>Genomic Encyclopedia of Type Strains, Phase IV (KMG-IV): sequencing the most valuable type-strain genomes for metagenomic binning, comparative biology and taxonomic classification.</title>
        <authorList>
            <person name="Goeker M."/>
        </authorList>
    </citation>
    <scope>NUCLEOTIDE SEQUENCE [LARGE SCALE GENOMIC DNA]</scope>
    <source>
        <strain evidence="20 21">DSM 100059</strain>
    </source>
</reference>
<keyword evidence="11 18" id="KW-0812">Transmembrane</keyword>
<sequence>MALNVATFKTRTLSAIIFVVVMVGGLLWNRTSFFALFTLIHFGCWYEFLLLMKAIDPDFKKIHKTWAWGFPLLGWGGMWWAFRGIPDAMEGLAWAGYVGDAVMGAGVLLIAAGAVLKPEKTGKNLWYALAGLAYISLPWFLMILLYGMGDSLLSMTRLLGGTPTLFQRIAYPVALPCILIFSIWINDTMAYIVGSFIGRTPFSKISPKKTWEGTAGGALLCVGAMTLLGHFVGIYQLGVWIGISAIAAVVGTAGDLLESRLKRLAGVKDSGSILPGHGGFLDRFDSLLLATPVTYAFFILLSIL</sequence>
<evidence type="ECO:0000256" key="2">
    <source>
        <dbReference type="ARBA" id="ARBA00004651"/>
    </source>
</evidence>
<evidence type="ECO:0000256" key="1">
    <source>
        <dbReference type="ARBA" id="ARBA00001698"/>
    </source>
</evidence>
<feature type="transmembrane region" description="Helical" evidence="19">
    <location>
        <begin position="286"/>
        <end position="303"/>
    </location>
</feature>
<keyword evidence="9" id="KW-0444">Lipid biosynthesis</keyword>
<dbReference type="Proteomes" id="UP000294498">
    <property type="component" value="Unassembled WGS sequence"/>
</dbReference>
<keyword evidence="16" id="KW-0594">Phospholipid biosynthesis</keyword>
<feature type="transmembrane region" description="Helical" evidence="19">
    <location>
        <begin position="169"/>
        <end position="193"/>
    </location>
</feature>
<keyword evidence="8" id="KW-1003">Cell membrane</keyword>
<keyword evidence="14" id="KW-0443">Lipid metabolism</keyword>
<keyword evidence="17" id="KW-1208">Phospholipid metabolism</keyword>
<dbReference type="RefSeq" id="WP_133991136.1">
    <property type="nucleotide sequence ID" value="NZ_SODV01000001.1"/>
</dbReference>
<dbReference type="EC" id="2.7.7.41" evidence="6 18"/>
<gene>
    <name evidence="20" type="ORF">EDB95_0992</name>
</gene>
<evidence type="ECO:0000256" key="11">
    <source>
        <dbReference type="ARBA" id="ARBA00022692"/>
    </source>
</evidence>
<evidence type="ECO:0000313" key="21">
    <source>
        <dbReference type="Proteomes" id="UP000294498"/>
    </source>
</evidence>
<comment type="caution">
    <text evidence="20">The sequence shown here is derived from an EMBL/GenBank/DDBJ whole genome shotgun (WGS) entry which is preliminary data.</text>
</comment>
<evidence type="ECO:0000256" key="9">
    <source>
        <dbReference type="ARBA" id="ARBA00022516"/>
    </source>
</evidence>
<evidence type="ECO:0000256" key="3">
    <source>
        <dbReference type="ARBA" id="ARBA00005119"/>
    </source>
</evidence>
<evidence type="ECO:0000256" key="12">
    <source>
        <dbReference type="ARBA" id="ARBA00022695"/>
    </source>
</evidence>